<feature type="domain" description="HTH marR-type" evidence="1">
    <location>
        <begin position="40"/>
        <end position="175"/>
    </location>
</feature>
<name>A0A3P8JYR8_TSUPA</name>
<dbReference type="InterPro" id="IPR036390">
    <property type="entry name" value="WH_DNA-bd_sf"/>
</dbReference>
<dbReference type="AlphaFoldDB" id="A0A3P8JYR8"/>
<reference evidence="2 3" key="1">
    <citation type="submission" date="2018-12" db="EMBL/GenBank/DDBJ databases">
        <authorList>
            <consortium name="Pathogen Informatics"/>
        </authorList>
    </citation>
    <scope>NUCLEOTIDE SEQUENCE [LARGE SCALE GENOMIC DNA]</scope>
    <source>
        <strain evidence="2 3">NCTC10741</strain>
    </source>
</reference>
<gene>
    <name evidence="2" type="primary">yusO</name>
    <name evidence="2" type="ORF">NCTC10741_01549</name>
</gene>
<protein>
    <submittedName>
        <fullName evidence="2">Uncharacterized HTH-type transcriptional regulator yusO</fullName>
    </submittedName>
</protein>
<accession>A0A3P8JYR8</accession>
<dbReference type="InterPro" id="IPR000835">
    <property type="entry name" value="HTH_MarR-typ"/>
</dbReference>
<dbReference type="Proteomes" id="UP000271626">
    <property type="component" value="Chromosome"/>
</dbReference>
<dbReference type="Gene3D" id="1.10.10.10">
    <property type="entry name" value="Winged helix-like DNA-binding domain superfamily/Winged helix DNA-binding domain"/>
    <property type="match status" value="1"/>
</dbReference>
<dbReference type="SUPFAM" id="SSF46785">
    <property type="entry name" value="Winged helix' DNA-binding domain"/>
    <property type="match status" value="1"/>
</dbReference>
<dbReference type="GO" id="GO:0003700">
    <property type="term" value="F:DNA-binding transcription factor activity"/>
    <property type="evidence" value="ECO:0007669"/>
    <property type="project" value="InterPro"/>
</dbReference>
<dbReference type="PANTHER" id="PTHR39515:SF2">
    <property type="entry name" value="HTH-TYPE TRANSCRIPTIONAL REGULATOR RV0880"/>
    <property type="match status" value="1"/>
</dbReference>
<dbReference type="EMBL" id="LR131273">
    <property type="protein sequence ID" value="VDR38429.1"/>
    <property type="molecule type" value="Genomic_DNA"/>
</dbReference>
<dbReference type="InterPro" id="IPR052526">
    <property type="entry name" value="HTH-type_Bedaq_tolerance"/>
</dbReference>
<dbReference type="InterPro" id="IPR036388">
    <property type="entry name" value="WH-like_DNA-bd_sf"/>
</dbReference>
<evidence type="ECO:0000259" key="1">
    <source>
        <dbReference type="PROSITE" id="PS50995"/>
    </source>
</evidence>
<dbReference type="PANTHER" id="PTHR39515">
    <property type="entry name" value="CONSERVED PROTEIN"/>
    <property type="match status" value="1"/>
</dbReference>
<sequence length="181" mass="19403">MPGSPVGAPGTVVPTLSIEAMTPASEASDAPSAPAPDAAIDDLAARLRSPLLQLHFLVRRNTPGPDLTPAQQAALQSLLHLGPVRMGELARYLRIRLPSATSAVDGLERLGLAERSPDPDDGRAVVVQLSEHGRQLTSELVAARNALLARHLGELTEEDRVNLDRAIPALHKLMDRYRDEL</sequence>
<evidence type="ECO:0000313" key="2">
    <source>
        <dbReference type="EMBL" id="VDR38429.1"/>
    </source>
</evidence>
<dbReference type="PROSITE" id="PS50995">
    <property type="entry name" value="HTH_MARR_2"/>
    <property type="match status" value="1"/>
</dbReference>
<evidence type="ECO:0000313" key="3">
    <source>
        <dbReference type="Proteomes" id="UP000271626"/>
    </source>
</evidence>
<dbReference type="Pfam" id="PF01047">
    <property type="entry name" value="MarR"/>
    <property type="match status" value="1"/>
</dbReference>
<organism evidence="2 3">
    <name type="scientific">Tsukamurella paurometabola</name>
    <name type="common">Corynebacterium paurometabolum</name>
    <dbReference type="NCBI Taxonomy" id="2061"/>
    <lineage>
        <taxon>Bacteria</taxon>
        <taxon>Bacillati</taxon>
        <taxon>Actinomycetota</taxon>
        <taxon>Actinomycetes</taxon>
        <taxon>Mycobacteriales</taxon>
        <taxon>Tsukamurellaceae</taxon>
        <taxon>Tsukamurella</taxon>
    </lineage>
</organism>
<dbReference type="SMART" id="SM00347">
    <property type="entry name" value="HTH_MARR"/>
    <property type="match status" value="1"/>
</dbReference>
<dbReference type="PRINTS" id="PR00598">
    <property type="entry name" value="HTHMARR"/>
</dbReference>
<proteinExistence type="predicted"/>